<reference evidence="3" key="1">
    <citation type="submission" date="2019-12" db="EMBL/GenBank/DDBJ databases">
        <title>Genome sequencing and annotation of Brassica cretica.</title>
        <authorList>
            <person name="Studholme D.J."/>
            <person name="Sarris P.F."/>
        </authorList>
    </citation>
    <scope>NUCLEOTIDE SEQUENCE</scope>
    <source>
        <strain evidence="3">PFS-001/15</strain>
        <tissue evidence="3">Leaf</tissue>
    </source>
</reference>
<dbReference type="InterPro" id="IPR001878">
    <property type="entry name" value="Znf_CCHC"/>
</dbReference>
<dbReference type="Pfam" id="PF00098">
    <property type="entry name" value="zf-CCHC"/>
    <property type="match status" value="1"/>
</dbReference>
<organism evidence="3 4">
    <name type="scientific">Brassica cretica</name>
    <name type="common">Mustard</name>
    <dbReference type="NCBI Taxonomy" id="69181"/>
    <lineage>
        <taxon>Eukaryota</taxon>
        <taxon>Viridiplantae</taxon>
        <taxon>Streptophyta</taxon>
        <taxon>Embryophyta</taxon>
        <taxon>Tracheophyta</taxon>
        <taxon>Spermatophyta</taxon>
        <taxon>Magnoliopsida</taxon>
        <taxon>eudicotyledons</taxon>
        <taxon>Gunneridae</taxon>
        <taxon>Pentapetalae</taxon>
        <taxon>rosids</taxon>
        <taxon>malvids</taxon>
        <taxon>Brassicales</taxon>
        <taxon>Brassicaceae</taxon>
        <taxon>Brassiceae</taxon>
        <taxon>Brassica</taxon>
    </lineage>
</organism>
<dbReference type="PROSITE" id="PS50158">
    <property type="entry name" value="ZF_CCHC"/>
    <property type="match status" value="2"/>
</dbReference>
<dbReference type="SMART" id="SM00343">
    <property type="entry name" value="ZnF_C2HC"/>
    <property type="match status" value="2"/>
</dbReference>
<dbReference type="InterPro" id="IPR036875">
    <property type="entry name" value="Znf_CCHC_sf"/>
</dbReference>
<dbReference type="GO" id="GO:0008270">
    <property type="term" value="F:zinc ion binding"/>
    <property type="evidence" value="ECO:0007669"/>
    <property type="project" value="UniProtKB-KW"/>
</dbReference>
<protein>
    <recommendedName>
        <fullName evidence="2">CCHC-type domain-containing protein</fullName>
    </recommendedName>
</protein>
<dbReference type="GO" id="GO:0003676">
    <property type="term" value="F:nucleic acid binding"/>
    <property type="evidence" value="ECO:0007669"/>
    <property type="project" value="InterPro"/>
</dbReference>
<sequence>MLSYLLQAAGHVLLLDWITSKQFLSHFYWMLWWLATKLVQSEADRKIEAFGVRNFHLSVEVTRSRFHLGSEEHKAVGVDLLSFANIYEPVLGHMILGFRILSGNLGSNVWARGSSIFDLVRVLVVTYTCLEDLAEKAAVQEKCMVEEQKYSKVAQPKTRGTSASHKRTWEQDGASRCGRCRRQHFGEYLQCFNCGQFGHISKNCRKPPRTQIAAPAAPAVAVGNCFGCNQPGHIYRDCRRRGNAALPPPPKRPAIAPRVFAVGDPQGAEPIAVRGLVSVEGESAHTLFDMGASHSFMSPCLVKSWSFCGAFEPKAKQIQTVGTEELSCTSYSWRS</sequence>
<keyword evidence="1" id="KW-0479">Metal-binding</keyword>
<comment type="caution">
    <text evidence="3">The sequence shown here is derived from an EMBL/GenBank/DDBJ whole genome shotgun (WGS) entry which is preliminary data.</text>
</comment>
<proteinExistence type="predicted"/>
<dbReference type="AlphaFoldDB" id="A0A8S9LP85"/>
<feature type="domain" description="CCHC-type" evidence="2">
    <location>
        <begin position="191"/>
        <end position="206"/>
    </location>
</feature>
<evidence type="ECO:0000313" key="4">
    <source>
        <dbReference type="Proteomes" id="UP000712281"/>
    </source>
</evidence>
<feature type="domain" description="CCHC-type" evidence="2">
    <location>
        <begin position="225"/>
        <end position="240"/>
    </location>
</feature>
<evidence type="ECO:0000313" key="3">
    <source>
        <dbReference type="EMBL" id="KAF2607358.1"/>
    </source>
</evidence>
<evidence type="ECO:0000256" key="1">
    <source>
        <dbReference type="PROSITE-ProRule" id="PRU00047"/>
    </source>
</evidence>
<dbReference type="EMBL" id="QGKW02000276">
    <property type="protein sequence ID" value="KAF2607358.1"/>
    <property type="molecule type" value="Genomic_DNA"/>
</dbReference>
<dbReference type="Gene3D" id="4.10.60.10">
    <property type="entry name" value="Zinc finger, CCHC-type"/>
    <property type="match status" value="2"/>
</dbReference>
<dbReference type="SUPFAM" id="SSF57756">
    <property type="entry name" value="Retrovirus zinc finger-like domains"/>
    <property type="match status" value="1"/>
</dbReference>
<name>A0A8S9LP85_BRACR</name>
<dbReference type="Proteomes" id="UP000712281">
    <property type="component" value="Unassembled WGS sequence"/>
</dbReference>
<evidence type="ECO:0000259" key="2">
    <source>
        <dbReference type="PROSITE" id="PS50158"/>
    </source>
</evidence>
<dbReference type="OrthoDB" id="1427639at2759"/>
<keyword evidence="1" id="KW-0862">Zinc</keyword>
<accession>A0A8S9LP85</accession>
<keyword evidence="1" id="KW-0863">Zinc-finger</keyword>
<gene>
    <name evidence="3" type="ORF">F2Q68_00043992</name>
</gene>